<dbReference type="Proteomes" id="UP000757540">
    <property type="component" value="Unassembled WGS sequence"/>
</dbReference>
<gene>
    <name evidence="3" type="ORF">HDG69_002922</name>
</gene>
<sequence>MPPAEARVPRTTSTVLAVATVLAGLAARALLPTPVGGPVGDMLYAMLLVWLVALLLPRSPRLLTSAIALAVCTAIEVSHLTDVPAGILERVPAARYVLGTTFGAADLAWYGLGAFLAGALLVVVSPRAAAVDDALRRVRAEPAPAVGRRVAAVLVPLALVGTVVAAGAGVGRTLSIEAEALVAQVDAARVVLDDSADRVTDDSVRSALSGTLDEAESVLSATPVLERRPGDAVEIRGQVERSVAAVQESRRAFAITAATEARGPLAPARQAAATVLAATDELADEGHGAGRRVRTALRDAVGATDDLLASSGPDRLDGMALGELEHLAADLAALREEVVGATTALMTAQDAVVCPEPDQLWFPEGGRLSDDDLAPIPWAPQHAVRADLVDGLVALDEAYRAEFGQHLTVNSAYRSYDDQLAVHDPTNPNPLAAPPGCSNHGLGTAVDVSMGPEGFDGARFSWMKANAEQYGWTHPDWAGPGGRLPEPWHWESVETPVAY</sequence>
<reference evidence="3 4" key="1">
    <citation type="submission" date="2020-05" db="EMBL/GenBank/DDBJ databases">
        <title>Genomic Encyclopedia of Type Strains, Phase III (KMG-III): the genomes of soil and plant-associated and newly described type strains.</title>
        <authorList>
            <person name="Whitman W."/>
        </authorList>
    </citation>
    <scope>NUCLEOTIDE SEQUENCE [LARGE SCALE GENOMIC DNA]</scope>
    <source>
        <strain evidence="3 4">KCTC 19046</strain>
    </source>
</reference>
<dbReference type="EMBL" id="JABEZU010000003">
    <property type="protein sequence ID" value="NOV98337.1"/>
    <property type="molecule type" value="Genomic_DNA"/>
</dbReference>
<feature type="domain" description="D-alanyl-D-alanine carboxypeptidase-like core" evidence="2">
    <location>
        <begin position="382"/>
        <end position="491"/>
    </location>
</feature>
<dbReference type="PANTHER" id="PTHR34385:SF1">
    <property type="entry name" value="PEPTIDOGLYCAN L-ALANYL-D-GLUTAMATE ENDOPEPTIDASE CWLK"/>
    <property type="match status" value="1"/>
</dbReference>
<feature type="transmembrane region" description="Helical" evidence="1">
    <location>
        <begin position="39"/>
        <end position="56"/>
    </location>
</feature>
<keyword evidence="4" id="KW-1185">Reference proteome</keyword>
<evidence type="ECO:0000256" key="1">
    <source>
        <dbReference type="SAM" id="Phobius"/>
    </source>
</evidence>
<feature type="transmembrane region" description="Helical" evidence="1">
    <location>
        <begin position="107"/>
        <end position="129"/>
    </location>
</feature>
<dbReference type="InterPro" id="IPR009045">
    <property type="entry name" value="Zn_M74/Hedgehog-like"/>
</dbReference>
<dbReference type="Pfam" id="PF10990">
    <property type="entry name" value="DUF2809"/>
    <property type="match status" value="1"/>
</dbReference>
<feature type="transmembrane region" description="Helical" evidence="1">
    <location>
        <begin position="63"/>
        <end position="87"/>
    </location>
</feature>
<dbReference type="InterPro" id="IPR021257">
    <property type="entry name" value="DUF2809"/>
</dbReference>
<proteinExistence type="predicted"/>
<name>A0ABX2A658_9MICO</name>
<dbReference type="InterPro" id="IPR003709">
    <property type="entry name" value="VanY-like_core_dom"/>
</dbReference>
<comment type="caution">
    <text evidence="3">The sequence shown here is derived from an EMBL/GenBank/DDBJ whole genome shotgun (WGS) entry which is preliminary data.</text>
</comment>
<evidence type="ECO:0000313" key="3">
    <source>
        <dbReference type="EMBL" id="NOV98337.1"/>
    </source>
</evidence>
<protein>
    <recommendedName>
        <fullName evidence="2">D-alanyl-D-alanine carboxypeptidase-like core domain-containing protein</fullName>
    </recommendedName>
</protein>
<accession>A0ABX2A658</accession>
<keyword evidence="1" id="KW-0472">Membrane</keyword>
<organism evidence="3 4">
    <name type="scientific">Isoptericola halotolerans</name>
    <dbReference type="NCBI Taxonomy" id="300560"/>
    <lineage>
        <taxon>Bacteria</taxon>
        <taxon>Bacillati</taxon>
        <taxon>Actinomycetota</taxon>
        <taxon>Actinomycetes</taxon>
        <taxon>Micrococcales</taxon>
        <taxon>Promicromonosporaceae</taxon>
        <taxon>Isoptericola</taxon>
    </lineage>
</organism>
<keyword evidence="1" id="KW-0812">Transmembrane</keyword>
<feature type="transmembrane region" description="Helical" evidence="1">
    <location>
        <begin position="150"/>
        <end position="170"/>
    </location>
</feature>
<keyword evidence="1" id="KW-1133">Transmembrane helix</keyword>
<dbReference type="Gene3D" id="3.30.1380.10">
    <property type="match status" value="1"/>
</dbReference>
<dbReference type="InterPro" id="IPR052179">
    <property type="entry name" value="DD-CPase-like"/>
</dbReference>
<dbReference type="PANTHER" id="PTHR34385">
    <property type="entry name" value="D-ALANYL-D-ALANINE CARBOXYPEPTIDASE"/>
    <property type="match status" value="1"/>
</dbReference>
<dbReference type="SUPFAM" id="SSF55166">
    <property type="entry name" value="Hedgehog/DD-peptidase"/>
    <property type="match status" value="1"/>
</dbReference>
<evidence type="ECO:0000313" key="4">
    <source>
        <dbReference type="Proteomes" id="UP000757540"/>
    </source>
</evidence>
<evidence type="ECO:0000259" key="2">
    <source>
        <dbReference type="Pfam" id="PF02557"/>
    </source>
</evidence>
<dbReference type="Pfam" id="PF02557">
    <property type="entry name" value="VanY"/>
    <property type="match status" value="1"/>
</dbReference>
<dbReference type="CDD" id="cd14814">
    <property type="entry name" value="Peptidase_M15"/>
    <property type="match status" value="1"/>
</dbReference>
<dbReference type="RefSeq" id="WP_171784536.1">
    <property type="nucleotide sequence ID" value="NZ_BAAAML010000001.1"/>
</dbReference>